<dbReference type="Pfam" id="PF03927">
    <property type="entry name" value="NapD"/>
    <property type="match status" value="1"/>
</dbReference>
<evidence type="ECO:0000313" key="2">
    <source>
        <dbReference type="EMBL" id="GHE89839.1"/>
    </source>
</evidence>
<dbReference type="Gene3D" id="3.30.70.920">
    <property type="match status" value="1"/>
</dbReference>
<comment type="caution">
    <text evidence="2">The sequence shown here is derived from an EMBL/GenBank/DDBJ whole genome shotgun (WGS) entry which is preliminary data.</text>
</comment>
<keyword evidence="3" id="KW-1185">Reference proteome</keyword>
<comment type="subcellular location">
    <subcellularLocation>
        <location evidence="1">Cytoplasm</location>
    </subcellularLocation>
</comment>
<protein>
    <recommendedName>
        <fullName evidence="1">Chaperone NapD</fullName>
    </recommendedName>
    <alternativeName>
        <fullName evidence="1">NapA signal peptide-binding chaperone NapD</fullName>
    </alternativeName>
</protein>
<keyword evidence="1" id="KW-0143">Chaperone</keyword>
<dbReference type="HAMAP" id="MF_02200">
    <property type="entry name" value="NapD"/>
    <property type="match status" value="1"/>
</dbReference>
<comment type="subunit">
    <text evidence="1">Interacts with the cytoplasmic NapA precursor.</text>
</comment>
<evidence type="ECO:0000313" key="3">
    <source>
        <dbReference type="Proteomes" id="UP000609802"/>
    </source>
</evidence>
<proteinExistence type="inferred from homology"/>
<dbReference type="InterPro" id="IPR005623">
    <property type="entry name" value="Chaperone_NapD_NO3_reduct"/>
</dbReference>
<comment type="function">
    <text evidence="1">Chaperone for NapA, the catalytic subunit of the periplasmic nitrate reductase. It binds directly and specifically to the twin-arginine signal peptide of NapA, preventing premature interaction with the Tat translocase and premature export.</text>
</comment>
<organism evidence="2 3">
    <name type="scientific">Aliiroseovarius zhejiangensis</name>
    <dbReference type="NCBI Taxonomy" id="1632025"/>
    <lineage>
        <taxon>Bacteria</taxon>
        <taxon>Pseudomonadati</taxon>
        <taxon>Pseudomonadota</taxon>
        <taxon>Alphaproteobacteria</taxon>
        <taxon>Rhodobacterales</taxon>
        <taxon>Paracoccaceae</taxon>
        <taxon>Aliiroseovarius</taxon>
    </lineage>
</organism>
<sequence length="90" mass="9851">MTNICGCLVHTMPEMTEQVIAAIDATEGGEVHAHEDGRIVVTVEDTPDMRASDQIMAMHQFPGVLTITLTYHHFEELDGNPAAPSTTQHH</sequence>
<comment type="similarity">
    <text evidence="1">Belongs to the NapD family.</text>
</comment>
<dbReference type="RefSeq" id="WP_191285122.1">
    <property type="nucleotide sequence ID" value="NZ_BNCH01000001.1"/>
</dbReference>
<evidence type="ECO:0000256" key="1">
    <source>
        <dbReference type="HAMAP-Rule" id="MF_02200"/>
    </source>
</evidence>
<dbReference type="Proteomes" id="UP000609802">
    <property type="component" value="Unassembled WGS sequence"/>
</dbReference>
<name>A0ABQ3INS9_9RHOB</name>
<reference evidence="3" key="1">
    <citation type="journal article" date="2019" name="Int. J. Syst. Evol. Microbiol.">
        <title>The Global Catalogue of Microorganisms (GCM) 10K type strain sequencing project: providing services to taxonomists for standard genome sequencing and annotation.</title>
        <authorList>
            <consortium name="The Broad Institute Genomics Platform"/>
            <consortium name="The Broad Institute Genome Sequencing Center for Infectious Disease"/>
            <person name="Wu L."/>
            <person name="Ma J."/>
        </authorList>
    </citation>
    <scope>NUCLEOTIDE SEQUENCE [LARGE SCALE GENOMIC DNA]</scope>
    <source>
        <strain evidence="3">KCTC 42443</strain>
    </source>
</reference>
<keyword evidence="1" id="KW-0963">Cytoplasm</keyword>
<gene>
    <name evidence="1" type="primary">napD</name>
    <name evidence="2" type="ORF">GCM10016455_07680</name>
</gene>
<dbReference type="EMBL" id="BNCH01000001">
    <property type="protein sequence ID" value="GHE89839.1"/>
    <property type="molecule type" value="Genomic_DNA"/>
</dbReference>
<accession>A0ABQ3INS9</accession>